<dbReference type="InterPro" id="IPR027417">
    <property type="entry name" value="P-loop_NTPase"/>
</dbReference>
<proteinExistence type="predicted"/>
<feature type="coiled-coil region" evidence="1">
    <location>
        <begin position="674"/>
        <end position="807"/>
    </location>
</feature>
<evidence type="ECO:0000313" key="4">
    <source>
        <dbReference type="EMBL" id="MBS4193542.1"/>
    </source>
</evidence>
<feature type="coiled-coil region" evidence="1">
    <location>
        <begin position="612"/>
        <end position="642"/>
    </location>
</feature>
<keyword evidence="1" id="KW-0175">Coiled coil</keyword>
<name>A0A942TBR5_9BACI</name>
<dbReference type="EMBL" id="JAGYPG010000001">
    <property type="protein sequence ID" value="MBS4193542.1"/>
    <property type="molecule type" value="Genomic_DNA"/>
</dbReference>
<evidence type="ECO:0000313" key="5">
    <source>
        <dbReference type="Proteomes" id="UP000681414"/>
    </source>
</evidence>
<dbReference type="Proteomes" id="UP000681414">
    <property type="component" value="Unassembled WGS sequence"/>
</dbReference>
<organism evidence="4 5">
    <name type="scientific">Lederbergia citri</name>
    <dbReference type="NCBI Taxonomy" id="2833580"/>
    <lineage>
        <taxon>Bacteria</taxon>
        <taxon>Bacillati</taxon>
        <taxon>Bacillota</taxon>
        <taxon>Bacilli</taxon>
        <taxon>Bacillales</taxon>
        <taxon>Bacillaceae</taxon>
        <taxon>Lederbergia</taxon>
    </lineage>
</organism>
<keyword evidence="2" id="KW-1133">Transmembrane helix</keyword>
<dbReference type="InterPro" id="IPR038734">
    <property type="entry name" value="YhaN_AAA"/>
</dbReference>
<dbReference type="AlphaFoldDB" id="A0A942TBR5"/>
<feature type="coiled-coil region" evidence="1">
    <location>
        <begin position="183"/>
        <end position="248"/>
    </location>
</feature>
<dbReference type="Pfam" id="PF13514">
    <property type="entry name" value="AAA_27"/>
    <property type="match status" value="1"/>
</dbReference>
<feature type="domain" description="YhaN AAA" evidence="3">
    <location>
        <begin position="1"/>
        <end position="206"/>
    </location>
</feature>
<protein>
    <submittedName>
        <fullName evidence="4">AAA family ATPase</fullName>
    </submittedName>
</protein>
<comment type="caution">
    <text evidence="4">The sequence shown here is derived from an EMBL/GenBank/DDBJ whole genome shotgun (WGS) entry which is preliminary data.</text>
</comment>
<keyword evidence="2" id="KW-0472">Membrane</keyword>
<dbReference type="PANTHER" id="PTHR41259">
    <property type="entry name" value="DOUBLE-STRAND BREAK REPAIR RAD50 ATPASE, PUTATIVE-RELATED"/>
    <property type="match status" value="1"/>
</dbReference>
<feature type="transmembrane region" description="Helical" evidence="2">
    <location>
        <begin position="493"/>
        <end position="512"/>
    </location>
</feature>
<evidence type="ECO:0000256" key="2">
    <source>
        <dbReference type="SAM" id="Phobius"/>
    </source>
</evidence>
<dbReference type="RefSeq" id="WP_213122845.1">
    <property type="nucleotide sequence ID" value="NZ_JAGYPG010000001.1"/>
</dbReference>
<dbReference type="SUPFAM" id="SSF52540">
    <property type="entry name" value="P-loop containing nucleoside triphosphate hydrolases"/>
    <property type="match status" value="2"/>
</dbReference>
<dbReference type="Gene3D" id="3.40.50.300">
    <property type="entry name" value="P-loop containing nucleotide triphosphate hydrolases"/>
    <property type="match status" value="2"/>
</dbReference>
<dbReference type="PANTHER" id="PTHR41259:SF1">
    <property type="entry name" value="DOUBLE-STRAND BREAK REPAIR RAD50 ATPASE, PUTATIVE-RELATED"/>
    <property type="match status" value="1"/>
</dbReference>
<reference evidence="4 5" key="1">
    <citation type="submission" date="2021-05" db="EMBL/GenBank/DDBJ databases">
        <title>Novel Bacillus species.</title>
        <authorList>
            <person name="Liu G."/>
        </authorList>
    </citation>
    <scope>NUCLEOTIDE SEQUENCE [LARGE SCALE GENOMIC DNA]</scope>
    <source>
        <strain evidence="5">FJAT-49780</strain>
    </source>
</reference>
<evidence type="ECO:0000256" key="1">
    <source>
        <dbReference type="SAM" id="Coils"/>
    </source>
</evidence>
<accession>A0A942TBR5</accession>
<gene>
    <name evidence="4" type="ORF">KHA97_00475</name>
</gene>
<feature type="coiled-coil region" evidence="1">
    <location>
        <begin position="328"/>
        <end position="355"/>
    </location>
</feature>
<keyword evidence="2" id="KW-0812">Transmembrane</keyword>
<feature type="transmembrane region" description="Helical" evidence="2">
    <location>
        <begin position="468"/>
        <end position="487"/>
    </location>
</feature>
<feature type="coiled-coil region" evidence="1">
    <location>
        <begin position="393"/>
        <end position="420"/>
    </location>
</feature>
<sequence>MKIKSLHTYGYGKFIDFYIDDFSDMQIIYGENEAGKSTIMSFIHSVLFGFPSRQQTILRYEPKNHSTYGGRITIETEEHGDVIVERVKGKSAGNVTVFLKNGMTGGEELLSKLLGGMNRSLYESVFSFNLQGIQEVQKLKGDEINRYLVASGTMGSDILLHLEQSFQKELDQLFKPNGRKPKLNEMISLLRESEKDLQKAKQKNAEYGTLLIKKESIDEQLIVLQTELNEINDELQNANELIEKWEKVNEYNRSKRRMEEIGVINFPTDGLKRYEHIDEKIIEITSRLKSVQEKIENNEKRINENTPLATFQSMVVRAEKALMEWPIYERLQSDIISLKREISSYEDQVEKICRDLNYSNESLSNVLSVNLGLDMKVKIKESLNEKVTLSTKLDAVQLQINHTQTEIEELEVSSEKIEMDLLPERDLKQMEKEKENWKNPDQIIKEKAELENSLKINNSDAKNAKRGLLFNFIYSLIAIGFIVWAALSSEWMITVFAGIVLIYVCTNINILLKRVKSTKYENKKLLDRIRSISEMTNERSKKYNPIQLYDEQIKLRNELINVDHQLDQRLKQMEQLDGHKNEIYGLIQKNQMQTNFIKEELGLPLEFNGTRLDEAFDQILELAKLIKQAQKMKEELRLNIQKQELWIDELREISNFAGFEFTETNEVIFRLKQLLQMEQEKKIIQKDLIAKRDELFEECGKLELELQEYKSIKEQLFKITQTTNEEEFRQLASQNNDFQNLKERLGTLQLQLGDRLLEQANTYQSDLELKSRRKELINVKDEKTKLLGNLRNELASLRHEIQVLEEGGTYSEKLHQFYLLKSSFNDEAKIWAKYTMAKTILEKTMDKYIGERFPKVISKAEEYMAFLTNNEYNRINFLEDESIVIDRADAQRFTPAELSQGTSEQLYTSLRLALVQVLYDDFPFPIIIDDSFVNFDKRRTERVLELIETISKSTQILLFSCHEHIRNHFSEKQVKILQQEHAIIQTIKL</sequence>
<keyword evidence="5" id="KW-1185">Reference proteome</keyword>
<evidence type="ECO:0000259" key="3">
    <source>
        <dbReference type="Pfam" id="PF13514"/>
    </source>
</evidence>